<dbReference type="STRING" id="1123237.Salmuc_02818"/>
<dbReference type="AlphaFoldDB" id="S9R0M7"/>
<keyword evidence="7" id="KW-1185">Reference proteome</keyword>
<dbReference type="OrthoDB" id="5470953at2"/>
<keyword evidence="2" id="KW-0677">Repeat</keyword>
<gene>
    <name evidence="6" type="ORF">Salmuc_02818</name>
</gene>
<feature type="domain" description="EF-hand" evidence="5">
    <location>
        <begin position="36"/>
        <end position="71"/>
    </location>
</feature>
<organism evidence="6 7">
    <name type="scientific">Salipiger mucosus DSM 16094</name>
    <dbReference type="NCBI Taxonomy" id="1123237"/>
    <lineage>
        <taxon>Bacteria</taxon>
        <taxon>Pseudomonadati</taxon>
        <taxon>Pseudomonadota</taxon>
        <taxon>Alphaproteobacteria</taxon>
        <taxon>Rhodobacterales</taxon>
        <taxon>Roseobacteraceae</taxon>
        <taxon>Salipiger</taxon>
    </lineage>
</organism>
<dbReference type="InterPro" id="IPR011992">
    <property type="entry name" value="EF-hand-dom_pair"/>
</dbReference>
<evidence type="ECO:0000256" key="4">
    <source>
        <dbReference type="SAM" id="SignalP"/>
    </source>
</evidence>
<comment type="caution">
    <text evidence="6">The sequence shown here is derived from an EMBL/GenBank/DDBJ whole genome shotgun (WGS) entry which is preliminary data.</text>
</comment>
<evidence type="ECO:0000313" key="7">
    <source>
        <dbReference type="Proteomes" id="UP000015347"/>
    </source>
</evidence>
<dbReference type="SMART" id="SM00054">
    <property type="entry name" value="EFh"/>
    <property type="match status" value="4"/>
</dbReference>
<dbReference type="SUPFAM" id="SSF47473">
    <property type="entry name" value="EF-hand"/>
    <property type="match status" value="1"/>
</dbReference>
<feature type="signal peptide" evidence="4">
    <location>
        <begin position="1"/>
        <end position="22"/>
    </location>
</feature>
<dbReference type="RefSeq" id="WP_020041368.1">
    <property type="nucleotide sequence ID" value="NZ_KE557273.1"/>
</dbReference>
<dbReference type="eggNOG" id="COG5126">
    <property type="taxonomic scope" value="Bacteria"/>
</dbReference>
<dbReference type="PROSITE" id="PS50222">
    <property type="entry name" value="EF_HAND_2"/>
    <property type="match status" value="1"/>
</dbReference>
<dbReference type="HOGENOM" id="CLU_091273_0_0_5"/>
<evidence type="ECO:0000256" key="1">
    <source>
        <dbReference type="ARBA" id="ARBA00022723"/>
    </source>
</evidence>
<accession>S9R0M7</accession>
<name>S9R0M7_9RHOB</name>
<dbReference type="PROSITE" id="PS00018">
    <property type="entry name" value="EF_HAND_1"/>
    <property type="match status" value="2"/>
</dbReference>
<dbReference type="EMBL" id="APVH01000009">
    <property type="protein sequence ID" value="EPX85437.1"/>
    <property type="molecule type" value="Genomic_DNA"/>
</dbReference>
<reference evidence="7" key="1">
    <citation type="journal article" date="2014" name="Stand. Genomic Sci.">
        <title>Genome sequence of the exopolysaccharide-producing Salipiger mucosus type strain (DSM 16094(T)), a moderately halophilic member of the Roseobacter clade.</title>
        <authorList>
            <person name="Riedel T."/>
            <person name="Spring S."/>
            <person name="Fiebig A."/>
            <person name="Petersen J."/>
            <person name="Kyrpides N.C."/>
            <person name="Goker M."/>
            <person name="Klenk H.P."/>
        </authorList>
    </citation>
    <scope>NUCLEOTIDE SEQUENCE [LARGE SCALE GENOMIC DNA]</scope>
    <source>
        <strain evidence="7">DSM 16094</strain>
    </source>
</reference>
<dbReference type="Gene3D" id="1.10.238.10">
    <property type="entry name" value="EF-hand"/>
    <property type="match status" value="3"/>
</dbReference>
<evidence type="ECO:0000313" key="6">
    <source>
        <dbReference type="EMBL" id="EPX85437.1"/>
    </source>
</evidence>
<dbReference type="GO" id="GO:0005509">
    <property type="term" value="F:calcium ion binding"/>
    <property type="evidence" value="ECO:0007669"/>
    <property type="project" value="InterPro"/>
</dbReference>
<dbReference type="Proteomes" id="UP000015347">
    <property type="component" value="Unassembled WGS sequence"/>
</dbReference>
<protein>
    <submittedName>
        <fullName evidence="6">Putative signal transduction protein with EFhand domain protein</fullName>
    </submittedName>
</protein>
<feature type="region of interest" description="Disordered" evidence="3">
    <location>
        <begin position="167"/>
        <end position="214"/>
    </location>
</feature>
<dbReference type="PANTHER" id="PTHR10827:SF98">
    <property type="entry name" value="45 KDA CALCIUM-BINDING PROTEIN"/>
    <property type="match status" value="1"/>
</dbReference>
<dbReference type="PANTHER" id="PTHR10827">
    <property type="entry name" value="RETICULOCALBIN"/>
    <property type="match status" value="1"/>
</dbReference>
<proteinExistence type="predicted"/>
<sequence>MTRKTTLLAGAAILVMGGASLAAAFPAGQQGQGAGARPQMMQAMFFAADADGDGQVTREEFDAMGPAGAFSTADADGDGALSGDEIAAYMDAREAARKEMRQRMMLQRLDADENGSLSLEELQSGRRGPERAAMFDRLDLDGDGTVTEAEAERLQAMRAEIRDELRGQMRGEMRGDKQGRMHDGMRRGGGYHDGEHHRGEHGGRGDGDGWHRNN</sequence>
<dbReference type="InterPro" id="IPR002048">
    <property type="entry name" value="EF_hand_dom"/>
</dbReference>
<evidence type="ECO:0000256" key="2">
    <source>
        <dbReference type="ARBA" id="ARBA00022737"/>
    </source>
</evidence>
<evidence type="ECO:0000256" key="3">
    <source>
        <dbReference type="SAM" id="MobiDB-lite"/>
    </source>
</evidence>
<feature type="chain" id="PRO_5004568307" evidence="4">
    <location>
        <begin position="23"/>
        <end position="214"/>
    </location>
</feature>
<dbReference type="InterPro" id="IPR018247">
    <property type="entry name" value="EF_Hand_1_Ca_BS"/>
</dbReference>
<dbReference type="Pfam" id="PF13202">
    <property type="entry name" value="EF-hand_5"/>
    <property type="match status" value="4"/>
</dbReference>
<evidence type="ECO:0000259" key="5">
    <source>
        <dbReference type="PROSITE" id="PS50222"/>
    </source>
</evidence>
<keyword evidence="1" id="KW-0479">Metal-binding</keyword>
<keyword evidence="4" id="KW-0732">Signal</keyword>